<sequence>MKYDTSIFKGSEEDPNKVPGALWKTFHNFGELGEYRILAQTEECVVIRLENETGEGDMVLYQVFDGIFLMYNDFHMSQYHSIYQAVDTMLAVDYCREGNITMELENGRCCMKKTGNICIDSRVHHKGMSYFPTNHYHGITIGFVSSLAEKALEENAAGIPIDLKAIRKKFCDNDGYFIIQENETLKRLFTDLYRVPENAKFPYFRTKVLEMLVCLSVMNAREAKDGGTYFYKDKVEKTRAVQKLISENIDRDYTIKNLSVIFDISQTTLKDCFKSLYGKPLYTWLKEYRIGRAREYLTERDDMTICDISEAVGYKSQAKFGAVFKKMCGMTPNEYRNQKH</sequence>
<dbReference type="InterPro" id="IPR020449">
    <property type="entry name" value="Tscrpt_reg_AraC-type_HTH"/>
</dbReference>
<dbReference type="PROSITE" id="PS01124">
    <property type="entry name" value="HTH_ARAC_FAMILY_2"/>
    <property type="match status" value="1"/>
</dbReference>
<dbReference type="InterPro" id="IPR018062">
    <property type="entry name" value="HTH_AraC-typ_CS"/>
</dbReference>
<dbReference type="SUPFAM" id="SSF46689">
    <property type="entry name" value="Homeodomain-like"/>
    <property type="match status" value="1"/>
</dbReference>
<dbReference type="EMBL" id="ACIL03000009">
    <property type="protein sequence ID" value="ESL03559.1"/>
    <property type="molecule type" value="Genomic_DNA"/>
</dbReference>
<proteinExistence type="predicted"/>
<dbReference type="RefSeq" id="WP_023354151.1">
    <property type="nucleotide sequence ID" value="NZ_KI535367.1"/>
</dbReference>
<dbReference type="InterPro" id="IPR053142">
    <property type="entry name" value="PchR_regulatory_protein"/>
</dbReference>
<dbReference type="PANTHER" id="PTHR47893">
    <property type="entry name" value="REGULATORY PROTEIN PCHR"/>
    <property type="match status" value="1"/>
</dbReference>
<dbReference type="PANTHER" id="PTHR47893:SF1">
    <property type="entry name" value="REGULATORY PROTEIN PCHR"/>
    <property type="match status" value="1"/>
</dbReference>
<dbReference type="eggNOG" id="COG2169">
    <property type="taxonomic scope" value="Bacteria"/>
</dbReference>
<dbReference type="PROSITE" id="PS00041">
    <property type="entry name" value="HTH_ARAC_FAMILY_1"/>
    <property type="match status" value="1"/>
</dbReference>
<dbReference type="HOGENOM" id="CLU_052345_0_0_9"/>
<evidence type="ECO:0000256" key="3">
    <source>
        <dbReference type="ARBA" id="ARBA00023163"/>
    </source>
</evidence>
<keyword evidence="6" id="KW-1185">Reference proteome</keyword>
<dbReference type="Gene3D" id="1.10.10.60">
    <property type="entry name" value="Homeodomain-like"/>
    <property type="match status" value="1"/>
</dbReference>
<evidence type="ECO:0000313" key="6">
    <source>
        <dbReference type="Proteomes" id="UP000018227"/>
    </source>
</evidence>
<accession>V2XN02</accession>
<evidence type="ECO:0000313" key="5">
    <source>
        <dbReference type="EMBL" id="ESL03559.1"/>
    </source>
</evidence>
<keyword evidence="3" id="KW-0804">Transcription</keyword>
<dbReference type="InterPro" id="IPR009057">
    <property type="entry name" value="Homeodomain-like_sf"/>
</dbReference>
<evidence type="ECO:0000256" key="2">
    <source>
        <dbReference type="ARBA" id="ARBA00023125"/>
    </source>
</evidence>
<dbReference type="STRING" id="592026.GCWU0000282_001271"/>
<feature type="domain" description="HTH araC/xylS-type" evidence="4">
    <location>
        <begin position="239"/>
        <end position="338"/>
    </location>
</feature>
<dbReference type="GO" id="GO:0003700">
    <property type="term" value="F:DNA-binding transcription factor activity"/>
    <property type="evidence" value="ECO:0007669"/>
    <property type="project" value="InterPro"/>
</dbReference>
<gene>
    <name evidence="5" type="ORF">GCWU0000282_001271</name>
</gene>
<evidence type="ECO:0000259" key="4">
    <source>
        <dbReference type="PROSITE" id="PS01124"/>
    </source>
</evidence>
<keyword evidence="1" id="KW-0805">Transcription regulation</keyword>
<dbReference type="Proteomes" id="UP000018227">
    <property type="component" value="Unassembled WGS sequence"/>
</dbReference>
<dbReference type="GO" id="GO:0043565">
    <property type="term" value="F:sequence-specific DNA binding"/>
    <property type="evidence" value="ECO:0007669"/>
    <property type="project" value="InterPro"/>
</dbReference>
<reference evidence="5 6" key="1">
    <citation type="submission" date="2013-06" db="EMBL/GenBank/DDBJ databases">
        <authorList>
            <person name="Weinstock G."/>
            <person name="Sodergren E."/>
            <person name="Clifton S."/>
            <person name="Fulton L."/>
            <person name="Fulton B."/>
            <person name="Courtney L."/>
            <person name="Fronick C."/>
            <person name="Harrison M."/>
            <person name="Strong C."/>
            <person name="Farmer C."/>
            <person name="Delahaunty K."/>
            <person name="Markovic C."/>
            <person name="Hall O."/>
            <person name="Minx P."/>
            <person name="Tomlinson C."/>
            <person name="Mitreva M."/>
            <person name="Nelson J."/>
            <person name="Hou S."/>
            <person name="Wollam A."/>
            <person name="Pepin K.H."/>
            <person name="Johnson M."/>
            <person name="Bhonagiri V."/>
            <person name="Nash W.E."/>
            <person name="Warren W."/>
            <person name="Chinwalla A."/>
            <person name="Mardis E.R."/>
            <person name="Wilson R.K."/>
        </authorList>
    </citation>
    <scope>NUCLEOTIDE SEQUENCE [LARGE SCALE GENOMIC DNA]</scope>
    <source>
        <strain evidence="5 6">ATCC 51271</strain>
    </source>
</reference>
<name>V2XN02_9FIRM</name>
<dbReference type="SMART" id="SM00342">
    <property type="entry name" value="HTH_ARAC"/>
    <property type="match status" value="1"/>
</dbReference>
<evidence type="ECO:0000256" key="1">
    <source>
        <dbReference type="ARBA" id="ARBA00023015"/>
    </source>
</evidence>
<dbReference type="InterPro" id="IPR018060">
    <property type="entry name" value="HTH_AraC"/>
</dbReference>
<dbReference type="Pfam" id="PF12833">
    <property type="entry name" value="HTH_18"/>
    <property type="match status" value="1"/>
</dbReference>
<dbReference type="AlphaFoldDB" id="V2XN02"/>
<organism evidence="5 6">
    <name type="scientific">Catonella morbi ATCC 51271</name>
    <dbReference type="NCBI Taxonomy" id="592026"/>
    <lineage>
        <taxon>Bacteria</taxon>
        <taxon>Bacillati</taxon>
        <taxon>Bacillota</taxon>
        <taxon>Clostridia</taxon>
        <taxon>Lachnospirales</taxon>
        <taxon>Lachnospiraceae</taxon>
        <taxon>Catonella</taxon>
    </lineage>
</organism>
<dbReference type="PRINTS" id="PR00032">
    <property type="entry name" value="HTHARAC"/>
</dbReference>
<comment type="caution">
    <text evidence="5">The sequence shown here is derived from an EMBL/GenBank/DDBJ whole genome shotgun (WGS) entry which is preliminary data.</text>
</comment>
<protein>
    <submittedName>
        <fullName evidence="5">Transcriptional regulator, AraC family</fullName>
    </submittedName>
</protein>
<keyword evidence="2" id="KW-0238">DNA-binding</keyword>